<reference evidence="1 2" key="1">
    <citation type="journal article" date="2015" name="Genome Announc.">
        <title>Expanding the biotechnology potential of lactobacilli through comparative genomics of 213 strains and associated genera.</title>
        <authorList>
            <person name="Sun Z."/>
            <person name="Harris H.M."/>
            <person name="McCann A."/>
            <person name="Guo C."/>
            <person name="Argimon S."/>
            <person name="Zhang W."/>
            <person name="Yang X."/>
            <person name="Jeffery I.B."/>
            <person name="Cooney J.C."/>
            <person name="Kagawa T.F."/>
            <person name="Liu W."/>
            <person name="Song Y."/>
            <person name="Salvetti E."/>
            <person name="Wrobel A."/>
            <person name="Rasinkangas P."/>
            <person name="Parkhill J."/>
            <person name="Rea M.C."/>
            <person name="O'Sullivan O."/>
            <person name="Ritari J."/>
            <person name="Douillard F.P."/>
            <person name="Paul Ross R."/>
            <person name="Yang R."/>
            <person name="Briner A.E."/>
            <person name="Felis G.E."/>
            <person name="de Vos W.M."/>
            <person name="Barrangou R."/>
            <person name="Klaenhammer T.R."/>
            <person name="Caufield P.W."/>
            <person name="Cui Y."/>
            <person name="Zhang H."/>
            <person name="O'Toole P.W."/>
        </authorList>
    </citation>
    <scope>NUCLEOTIDE SEQUENCE [LARGE SCALE GENOMIC DNA]</scope>
    <source>
        <strain evidence="1 2">DSM 23927</strain>
    </source>
</reference>
<dbReference type="PATRIC" id="fig|1423727.3.peg.303"/>
<evidence type="ECO:0000313" key="1">
    <source>
        <dbReference type="EMBL" id="KRM72591.1"/>
    </source>
</evidence>
<dbReference type="AlphaFoldDB" id="A0A0R2B025"/>
<dbReference type="STRING" id="1423727.FC34_GL000300"/>
<name>A0A0R2B025_9LACO</name>
<keyword evidence="2" id="KW-1185">Reference proteome</keyword>
<proteinExistence type="predicted"/>
<evidence type="ECO:0000313" key="2">
    <source>
        <dbReference type="Proteomes" id="UP000051672"/>
    </source>
</evidence>
<accession>A0A0R2B025</accession>
<dbReference type="EMBL" id="AYZQ01000001">
    <property type="protein sequence ID" value="KRM72591.1"/>
    <property type="molecule type" value="Genomic_DNA"/>
</dbReference>
<dbReference type="Proteomes" id="UP000051672">
    <property type="component" value="Unassembled WGS sequence"/>
</dbReference>
<sequence>MEAIMLVKYKRDYQKIAMGFLSFLPDLDNLSNLKTELNLYTEDNDHALFMYREAPTADFSGVVGIEASGDSILVRHLSFSPSVRSRATEFQALDDLKQLYPEATLMGTLETAHLVVDWQRERKEQASGSDTEA</sequence>
<gene>
    <name evidence="1" type="ORF">FC34_GL000300</name>
</gene>
<comment type="caution">
    <text evidence="1">The sequence shown here is derived from an EMBL/GenBank/DDBJ whole genome shotgun (WGS) entry which is preliminary data.</text>
</comment>
<protein>
    <submittedName>
        <fullName evidence="1">Reductase</fullName>
    </submittedName>
</protein>
<organism evidence="1 2">
    <name type="scientific">Lacticaseibacillus brantae DSM 23927</name>
    <dbReference type="NCBI Taxonomy" id="1423727"/>
    <lineage>
        <taxon>Bacteria</taxon>
        <taxon>Bacillati</taxon>
        <taxon>Bacillota</taxon>
        <taxon>Bacilli</taxon>
        <taxon>Lactobacillales</taxon>
        <taxon>Lactobacillaceae</taxon>
        <taxon>Lacticaseibacillus</taxon>
    </lineage>
</organism>